<reference evidence="3" key="2">
    <citation type="submission" date="2015-01" db="EMBL/GenBank/DDBJ databases">
        <title>Evolutionary Origins and Diversification of the Mycorrhizal Mutualists.</title>
        <authorList>
            <consortium name="DOE Joint Genome Institute"/>
            <consortium name="Mycorrhizal Genomics Consortium"/>
            <person name="Kohler A."/>
            <person name="Kuo A."/>
            <person name="Nagy L.G."/>
            <person name="Floudas D."/>
            <person name="Copeland A."/>
            <person name="Barry K.W."/>
            <person name="Cichocki N."/>
            <person name="Veneault-Fourrey C."/>
            <person name="LaButti K."/>
            <person name="Lindquist E.A."/>
            <person name="Lipzen A."/>
            <person name="Lundell T."/>
            <person name="Morin E."/>
            <person name="Murat C."/>
            <person name="Riley R."/>
            <person name="Ohm R."/>
            <person name="Sun H."/>
            <person name="Tunlid A."/>
            <person name="Henrissat B."/>
            <person name="Grigoriev I.V."/>
            <person name="Hibbett D.S."/>
            <person name="Martin F."/>
        </authorList>
    </citation>
    <scope>NUCLEOTIDE SEQUENCE [LARGE SCALE GENOMIC DNA]</scope>
    <source>
        <strain evidence="3">UH-Slu-Lm8-n1</strain>
    </source>
</reference>
<dbReference type="InterPro" id="IPR011009">
    <property type="entry name" value="Kinase-like_dom_sf"/>
</dbReference>
<dbReference type="SUPFAM" id="SSF56112">
    <property type="entry name" value="Protein kinase-like (PK-like)"/>
    <property type="match status" value="1"/>
</dbReference>
<dbReference type="InParanoid" id="A0A0D0AJY7"/>
<gene>
    <name evidence="2" type="ORF">CY34DRAFT_812826</name>
</gene>
<dbReference type="PANTHER" id="PTHR38248:SF2">
    <property type="entry name" value="FUNK1 11"/>
    <property type="match status" value="1"/>
</dbReference>
<evidence type="ECO:0000313" key="2">
    <source>
        <dbReference type="EMBL" id="KIK34562.1"/>
    </source>
</evidence>
<accession>A0A0D0AJY7</accession>
<dbReference type="EMBL" id="KN835735">
    <property type="protein sequence ID" value="KIK34562.1"/>
    <property type="molecule type" value="Genomic_DNA"/>
</dbReference>
<evidence type="ECO:0000259" key="1">
    <source>
        <dbReference type="Pfam" id="PF17667"/>
    </source>
</evidence>
<dbReference type="Pfam" id="PF17667">
    <property type="entry name" value="Pkinase_fungal"/>
    <property type="match status" value="1"/>
</dbReference>
<dbReference type="STRING" id="930992.A0A0D0AJY7"/>
<name>A0A0D0AJY7_9AGAM</name>
<dbReference type="AlphaFoldDB" id="A0A0D0AJY7"/>
<feature type="domain" description="Fungal-type protein kinase" evidence="1">
    <location>
        <begin position="43"/>
        <end position="144"/>
    </location>
</feature>
<keyword evidence="3" id="KW-1185">Reference proteome</keyword>
<sequence>MFTNPTVSAIRKSLSVPEPTAGSRVLYIRVFHKLYPITKLHGKKLFGVWHQCILCHVTLWKAGVCHRDVSPPNMMWYEIDGKLTSVFIDYDLSSLAEPGPQGNERTDTLPFMALDLLTKKGQRGEVKHQYHHDLESFVWCFAWISLRYKNGALRSARSRPFDEWANLAVEKCLVEKTAFQFYHEAPARSHIDPLLWSLIEDCCYLLYKDSFHRRNPQYLLSKETGEKEKPTDTEETESDIDCLLQQFKDTKSWVALSKPSREPSL</sequence>
<dbReference type="InterPro" id="IPR040976">
    <property type="entry name" value="Pkinase_fungal"/>
</dbReference>
<organism evidence="2 3">
    <name type="scientific">Suillus luteus UH-Slu-Lm8-n1</name>
    <dbReference type="NCBI Taxonomy" id="930992"/>
    <lineage>
        <taxon>Eukaryota</taxon>
        <taxon>Fungi</taxon>
        <taxon>Dikarya</taxon>
        <taxon>Basidiomycota</taxon>
        <taxon>Agaricomycotina</taxon>
        <taxon>Agaricomycetes</taxon>
        <taxon>Agaricomycetidae</taxon>
        <taxon>Boletales</taxon>
        <taxon>Suillineae</taxon>
        <taxon>Suillaceae</taxon>
        <taxon>Suillus</taxon>
    </lineage>
</organism>
<dbReference type="PANTHER" id="PTHR38248">
    <property type="entry name" value="FUNK1 6"/>
    <property type="match status" value="1"/>
</dbReference>
<dbReference type="Proteomes" id="UP000054485">
    <property type="component" value="Unassembled WGS sequence"/>
</dbReference>
<dbReference type="HOGENOM" id="CLU_045218_1_0_1"/>
<dbReference type="Gene3D" id="1.10.510.10">
    <property type="entry name" value="Transferase(Phosphotransferase) domain 1"/>
    <property type="match status" value="1"/>
</dbReference>
<proteinExistence type="predicted"/>
<dbReference type="OrthoDB" id="5584477at2759"/>
<protein>
    <recommendedName>
        <fullName evidence="1">Fungal-type protein kinase domain-containing protein</fullName>
    </recommendedName>
</protein>
<reference evidence="2 3" key="1">
    <citation type="submission" date="2014-04" db="EMBL/GenBank/DDBJ databases">
        <authorList>
            <consortium name="DOE Joint Genome Institute"/>
            <person name="Kuo A."/>
            <person name="Ruytinx J."/>
            <person name="Rineau F."/>
            <person name="Colpaert J."/>
            <person name="Kohler A."/>
            <person name="Nagy L.G."/>
            <person name="Floudas D."/>
            <person name="Copeland A."/>
            <person name="Barry K.W."/>
            <person name="Cichocki N."/>
            <person name="Veneault-Fourrey C."/>
            <person name="LaButti K."/>
            <person name="Lindquist E.A."/>
            <person name="Lipzen A."/>
            <person name="Lundell T."/>
            <person name="Morin E."/>
            <person name="Murat C."/>
            <person name="Sun H."/>
            <person name="Tunlid A."/>
            <person name="Henrissat B."/>
            <person name="Grigoriev I.V."/>
            <person name="Hibbett D.S."/>
            <person name="Martin F."/>
            <person name="Nordberg H.P."/>
            <person name="Cantor M.N."/>
            <person name="Hua S.X."/>
        </authorList>
    </citation>
    <scope>NUCLEOTIDE SEQUENCE [LARGE SCALE GENOMIC DNA]</scope>
    <source>
        <strain evidence="2 3">UH-Slu-Lm8-n1</strain>
    </source>
</reference>
<evidence type="ECO:0000313" key="3">
    <source>
        <dbReference type="Proteomes" id="UP000054485"/>
    </source>
</evidence>